<evidence type="ECO:0000256" key="1">
    <source>
        <dbReference type="SAM" id="MobiDB-lite"/>
    </source>
</evidence>
<evidence type="ECO:0000313" key="4">
    <source>
        <dbReference type="RefSeq" id="XP_004513258.1"/>
    </source>
</evidence>
<keyword evidence="2" id="KW-0732">Signal</keyword>
<dbReference type="Proteomes" id="UP000087171">
    <property type="component" value="Unplaced"/>
</dbReference>
<sequence length="113" mass="12774">MVSLLLPMLFFAALILVPQGLADFNFVPKYKSRISVRKSSILNPEISKTLNLEDINGPNYNLNNWKNIWIPKIKQKPATKIPQLPHQPIPKRTKQGPIIPKPTSPPEPTSPQM</sequence>
<dbReference type="AlphaFoldDB" id="A0A1S2Z1E2"/>
<name>A0A1S2Z1E2_CICAR</name>
<proteinExistence type="predicted"/>
<evidence type="ECO:0000256" key="2">
    <source>
        <dbReference type="SAM" id="SignalP"/>
    </source>
</evidence>
<organism evidence="3 4">
    <name type="scientific">Cicer arietinum</name>
    <name type="common">Chickpea</name>
    <name type="synonym">Garbanzo</name>
    <dbReference type="NCBI Taxonomy" id="3827"/>
    <lineage>
        <taxon>Eukaryota</taxon>
        <taxon>Viridiplantae</taxon>
        <taxon>Streptophyta</taxon>
        <taxon>Embryophyta</taxon>
        <taxon>Tracheophyta</taxon>
        <taxon>Spermatophyta</taxon>
        <taxon>Magnoliopsida</taxon>
        <taxon>eudicotyledons</taxon>
        <taxon>Gunneridae</taxon>
        <taxon>Pentapetalae</taxon>
        <taxon>rosids</taxon>
        <taxon>fabids</taxon>
        <taxon>Fabales</taxon>
        <taxon>Fabaceae</taxon>
        <taxon>Papilionoideae</taxon>
        <taxon>50 kb inversion clade</taxon>
        <taxon>NPAAA clade</taxon>
        <taxon>Hologalegina</taxon>
        <taxon>IRL clade</taxon>
        <taxon>Cicereae</taxon>
        <taxon>Cicer</taxon>
    </lineage>
</organism>
<dbReference type="RefSeq" id="XP_004513258.1">
    <property type="nucleotide sequence ID" value="XM_004513201.1"/>
</dbReference>
<accession>A0A1S2Z1E2</accession>
<reference evidence="4" key="1">
    <citation type="submission" date="2025-08" db="UniProtKB">
        <authorList>
            <consortium name="RefSeq"/>
        </authorList>
    </citation>
    <scope>IDENTIFICATION</scope>
    <source>
        <tissue evidence="4">Etiolated seedlings</tissue>
    </source>
</reference>
<feature type="signal peptide" evidence="2">
    <location>
        <begin position="1"/>
        <end position="22"/>
    </location>
</feature>
<dbReference type="PaxDb" id="3827-XP_004513258.1"/>
<keyword evidence="3" id="KW-1185">Reference proteome</keyword>
<feature type="compositionally biased region" description="Pro residues" evidence="1">
    <location>
        <begin position="99"/>
        <end position="113"/>
    </location>
</feature>
<gene>
    <name evidence="4" type="primary">LOC101514332</name>
</gene>
<feature type="region of interest" description="Disordered" evidence="1">
    <location>
        <begin position="80"/>
        <end position="113"/>
    </location>
</feature>
<feature type="chain" id="PRO_5010171508" evidence="2">
    <location>
        <begin position="23"/>
        <end position="113"/>
    </location>
</feature>
<evidence type="ECO:0000313" key="3">
    <source>
        <dbReference type="Proteomes" id="UP000087171"/>
    </source>
</evidence>
<protein>
    <submittedName>
        <fullName evidence="4">Early nodulin-10-like</fullName>
    </submittedName>
</protein>